<evidence type="ECO:0000259" key="1">
    <source>
        <dbReference type="Pfam" id="PF03465"/>
    </source>
</evidence>
<dbReference type="OrthoDB" id="45365at2759"/>
<sequence length="57" mass="6338">VRLVDSVRENGGEVRLFSSLHVSGEQLDQLTGVAAILRFPMQDLEDEPYEDDDSSSD</sequence>
<dbReference type="Pfam" id="PF03465">
    <property type="entry name" value="eRF1_3"/>
    <property type="match status" value="1"/>
</dbReference>
<proteinExistence type="predicted"/>
<reference evidence="2" key="1">
    <citation type="submission" date="2020-11" db="EMBL/GenBank/DDBJ databases">
        <authorList>
            <person name="Tran Van P."/>
        </authorList>
    </citation>
    <scope>NUCLEOTIDE SEQUENCE</scope>
</reference>
<keyword evidence="3" id="KW-1185">Reference proteome</keyword>
<dbReference type="InterPro" id="IPR005142">
    <property type="entry name" value="eRF1_3"/>
</dbReference>
<organism evidence="2">
    <name type="scientific">Medioppia subpectinata</name>
    <dbReference type="NCBI Taxonomy" id="1979941"/>
    <lineage>
        <taxon>Eukaryota</taxon>
        <taxon>Metazoa</taxon>
        <taxon>Ecdysozoa</taxon>
        <taxon>Arthropoda</taxon>
        <taxon>Chelicerata</taxon>
        <taxon>Arachnida</taxon>
        <taxon>Acari</taxon>
        <taxon>Acariformes</taxon>
        <taxon>Sarcoptiformes</taxon>
        <taxon>Oribatida</taxon>
        <taxon>Brachypylina</taxon>
        <taxon>Oppioidea</taxon>
        <taxon>Oppiidae</taxon>
        <taxon>Medioppia</taxon>
    </lineage>
</organism>
<dbReference type="GO" id="GO:0070966">
    <property type="term" value="P:nuclear-transcribed mRNA catabolic process, no-go decay"/>
    <property type="evidence" value="ECO:0007669"/>
    <property type="project" value="InterPro"/>
</dbReference>
<accession>A0A7R9LU55</accession>
<evidence type="ECO:0000313" key="3">
    <source>
        <dbReference type="Proteomes" id="UP000759131"/>
    </source>
</evidence>
<evidence type="ECO:0000313" key="2">
    <source>
        <dbReference type="EMBL" id="CAD7647723.1"/>
    </source>
</evidence>
<dbReference type="GO" id="GO:0070651">
    <property type="term" value="P:nonfunctional rRNA decay"/>
    <property type="evidence" value="ECO:0007669"/>
    <property type="project" value="TreeGrafter"/>
</dbReference>
<dbReference type="GO" id="GO:0005737">
    <property type="term" value="C:cytoplasm"/>
    <property type="evidence" value="ECO:0007669"/>
    <property type="project" value="TreeGrafter"/>
</dbReference>
<dbReference type="GO" id="GO:0070481">
    <property type="term" value="P:nuclear-transcribed mRNA catabolic process, non-stop decay"/>
    <property type="evidence" value="ECO:0007669"/>
    <property type="project" value="InterPro"/>
</dbReference>
<dbReference type="EMBL" id="CAJPIZ010040890">
    <property type="protein sequence ID" value="CAG2121638.1"/>
    <property type="molecule type" value="Genomic_DNA"/>
</dbReference>
<feature type="domain" description="eRF1" evidence="1">
    <location>
        <begin position="2"/>
        <end position="41"/>
    </location>
</feature>
<gene>
    <name evidence="2" type="ORF">OSB1V03_LOCUS21584</name>
</gene>
<dbReference type="Gene3D" id="3.30.1330.30">
    <property type="match status" value="1"/>
</dbReference>
<protein>
    <recommendedName>
        <fullName evidence="1">eRF1 domain-containing protein</fullName>
    </recommendedName>
</protein>
<dbReference type="EMBL" id="OC895465">
    <property type="protein sequence ID" value="CAD7647723.1"/>
    <property type="molecule type" value="Genomic_DNA"/>
</dbReference>
<dbReference type="GO" id="GO:0032790">
    <property type="term" value="P:ribosome disassembly"/>
    <property type="evidence" value="ECO:0007669"/>
    <property type="project" value="TreeGrafter"/>
</dbReference>
<dbReference type="InterPro" id="IPR029064">
    <property type="entry name" value="Ribosomal_eL30-like_sf"/>
</dbReference>
<dbReference type="AlphaFoldDB" id="A0A7R9LU55"/>
<dbReference type="PANTHER" id="PTHR10853">
    <property type="entry name" value="PELOTA"/>
    <property type="match status" value="1"/>
</dbReference>
<dbReference type="SUPFAM" id="SSF55315">
    <property type="entry name" value="L30e-like"/>
    <property type="match status" value="1"/>
</dbReference>
<feature type="non-terminal residue" evidence="2">
    <location>
        <position position="57"/>
    </location>
</feature>
<dbReference type="Proteomes" id="UP000759131">
    <property type="component" value="Unassembled WGS sequence"/>
</dbReference>
<dbReference type="PANTHER" id="PTHR10853:SF0">
    <property type="entry name" value="PROTEIN PELOTA HOMOLOG"/>
    <property type="match status" value="1"/>
</dbReference>
<dbReference type="GO" id="GO:0071025">
    <property type="term" value="P:RNA surveillance"/>
    <property type="evidence" value="ECO:0007669"/>
    <property type="project" value="InterPro"/>
</dbReference>
<name>A0A7R9LU55_9ACAR</name>
<dbReference type="InterPro" id="IPR004405">
    <property type="entry name" value="TF_pelota"/>
</dbReference>